<evidence type="ECO:0000313" key="3">
    <source>
        <dbReference type="EMBL" id="EEH51395.1"/>
    </source>
</evidence>
<feature type="coiled-coil region" evidence="1">
    <location>
        <begin position="119"/>
        <end position="192"/>
    </location>
</feature>
<sequence>MASDLKQQVYATRKMLEESNARVLSLETRTQEADELVEELGRQLEASAGALSKAAHEASIAAEKASKEKAHALLLAEEEAVRRCNAAAAAAAEAAREETREQLVAEWSKKLADATTFAADEMQAVKESLEAEMHDVKRALEADVAERDARVAARDADVASLTRAASEQTTRVAALEEEAMSLHAEIQNARADVVAQREAAAEESKRMDAAHAAAVRVLNERRREEAAAAETRAREMEASHENEKRALEARSELKGKRLSWAFSASRAIMNETNEALKTEHDEMKRKFDNRESRDDDLRVISSLKQEVTILQSMCVRLESNAKQMSLQLDNRNTNDYVFGSASKAGRPRTVTGERAGYLYKPVSPPGETRPHTVNPHAPAGHRKLVGSASASVKKRRGERGAAFGESPLASQTVPAMGTGGGGNRKLDSAASLMRRRFPYVAAIAKSEQSSATTPPIVKSSVSFHPRDTLGVKVKTAWMRESDFGAEGPPQNTRYQFSRLNAPLPRGLR</sequence>
<accession>C1N8R0</accession>
<dbReference type="GeneID" id="9689760"/>
<dbReference type="Proteomes" id="UP000001876">
    <property type="component" value="Unassembled WGS sequence"/>
</dbReference>
<keyword evidence="4" id="KW-1185">Reference proteome</keyword>
<feature type="region of interest" description="Disordered" evidence="2">
    <location>
        <begin position="482"/>
        <end position="508"/>
    </location>
</feature>
<gene>
    <name evidence="3" type="ORF">MICPUCDRAFT_66467</name>
</gene>
<feature type="compositionally biased region" description="Polar residues" evidence="2">
    <location>
        <begin position="489"/>
        <end position="498"/>
    </location>
</feature>
<organism evidence="4">
    <name type="scientific">Micromonas pusilla (strain CCMP1545)</name>
    <name type="common">Picoplanktonic green alga</name>
    <dbReference type="NCBI Taxonomy" id="564608"/>
    <lineage>
        <taxon>Eukaryota</taxon>
        <taxon>Viridiplantae</taxon>
        <taxon>Chlorophyta</taxon>
        <taxon>Mamiellophyceae</taxon>
        <taxon>Mamiellales</taxon>
        <taxon>Mamiellaceae</taxon>
        <taxon>Micromonas</taxon>
    </lineage>
</organism>
<keyword evidence="1" id="KW-0175">Coiled coil</keyword>
<evidence type="ECO:0000256" key="1">
    <source>
        <dbReference type="SAM" id="Coils"/>
    </source>
</evidence>
<feature type="coiled-coil region" evidence="1">
    <location>
        <begin position="219"/>
        <end position="320"/>
    </location>
</feature>
<dbReference type="EMBL" id="GG663751">
    <property type="protein sequence ID" value="EEH51395.1"/>
    <property type="molecule type" value="Genomic_DNA"/>
</dbReference>
<protein>
    <submittedName>
        <fullName evidence="3">Predicted protein</fullName>
    </submittedName>
</protein>
<evidence type="ECO:0000256" key="2">
    <source>
        <dbReference type="SAM" id="MobiDB-lite"/>
    </source>
</evidence>
<proteinExistence type="predicted"/>
<feature type="region of interest" description="Disordered" evidence="2">
    <location>
        <begin position="359"/>
        <end position="422"/>
    </location>
</feature>
<dbReference type="OrthoDB" id="75801at2759"/>
<dbReference type="AlphaFoldDB" id="C1N8R0"/>
<dbReference type="KEGG" id="mpp:MICPUCDRAFT_66467"/>
<dbReference type="RefSeq" id="XP_003064490.1">
    <property type="nucleotide sequence ID" value="XM_003064444.1"/>
</dbReference>
<name>C1N8R0_MICPC</name>
<evidence type="ECO:0000313" key="4">
    <source>
        <dbReference type="Proteomes" id="UP000001876"/>
    </source>
</evidence>
<reference evidence="3 4" key="1">
    <citation type="journal article" date="2009" name="Science">
        <title>Green evolution and dynamic adaptations revealed by genomes of the marine picoeukaryotes Micromonas.</title>
        <authorList>
            <person name="Worden A.Z."/>
            <person name="Lee J.H."/>
            <person name="Mock T."/>
            <person name="Rouze P."/>
            <person name="Simmons M.P."/>
            <person name="Aerts A.L."/>
            <person name="Allen A.E."/>
            <person name="Cuvelier M.L."/>
            <person name="Derelle E."/>
            <person name="Everett M.V."/>
            <person name="Foulon E."/>
            <person name="Grimwood J."/>
            <person name="Gundlach H."/>
            <person name="Henrissat B."/>
            <person name="Napoli C."/>
            <person name="McDonald S.M."/>
            <person name="Parker M.S."/>
            <person name="Rombauts S."/>
            <person name="Salamov A."/>
            <person name="Von Dassow P."/>
            <person name="Badger J.H."/>
            <person name="Coutinho P.M."/>
            <person name="Demir E."/>
            <person name="Dubchak I."/>
            <person name="Gentemann C."/>
            <person name="Eikrem W."/>
            <person name="Gready J.E."/>
            <person name="John U."/>
            <person name="Lanier W."/>
            <person name="Lindquist E.A."/>
            <person name="Lucas S."/>
            <person name="Mayer K.F."/>
            <person name="Moreau H."/>
            <person name="Not F."/>
            <person name="Otillar R."/>
            <person name="Panaud O."/>
            <person name="Pangilinan J."/>
            <person name="Paulsen I."/>
            <person name="Piegu B."/>
            <person name="Poliakov A."/>
            <person name="Robbens S."/>
            <person name="Schmutz J."/>
            <person name="Toulza E."/>
            <person name="Wyss T."/>
            <person name="Zelensky A."/>
            <person name="Zhou K."/>
            <person name="Armbrust E.V."/>
            <person name="Bhattacharya D."/>
            <person name="Goodenough U.W."/>
            <person name="Van de Peer Y."/>
            <person name="Grigoriev I.V."/>
        </authorList>
    </citation>
    <scope>NUCLEOTIDE SEQUENCE [LARGE SCALE GENOMIC DNA]</scope>
    <source>
        <strain evidence="3 4">CCMP1545</strain>
    </source>
</reference>